<dbReference type="InterPro" id="IPR000073">
    <property type="entry name" value="AB_hydrolase_1"/>
</dbReference>
<comment type="caution">
    <text evidence="2">The sequence shown here is derived from an EMBL/GenBank/DDBJ whole genome shotgun (WGS) entry which is preliminary data.</text>
</comment>
<evidence type="ECO:0000313" key="2">
    <source>
        <dbReference type="EMBL" id="MBB4961654.1"/>
    </source>
</evidence>
<evidence type="ECO:0000259" key="1">
    <source>
        <dbReference type="Pfam" id="PF12697"/>
    </source>
</evidence>
<sequence length="245" mass="26302">MSTFVLVPGFWLGAWAWRNVASVLRAAGHDAHPLTLTGLADRSHLATPDVGLDTHTTDIVRLIETEDLRDVVLVAHSGGGMPAAQAADRIPERIARVVYVDSGPLPDGTAQFDTLPPEEQKRLRDLIGDGHLLPPPAWEPEEDPENYVGLDTETLALLRARSTPQPVRTATDPVRVSGRQPVPTALIACTFPAEVARQMIAQGHSFFAGLAGAEVHGLPTGHWPMLGEPKRLAELLMVVAEPATA</sequence>
<protein>
    <submittedName>
        <fullName evidence="2">Pimeloyl-ACP methyl ester carboxylesterase</fullName>
    </submittedName>
</protein>
<dbReference type="RefSeq" id="WP_184537327.1">
    <property type="nucleotide sequence ID" value="NZ_JACHJW010000001.1"/>
</dbReference>
<name>A0A7W7WS60_9ACTN</name>
<dbReference type="InterPro" id="IPR052897">
    <property type="entry name" value="Sec-Metab_Biosynth_Hydrolase"/>
</dbReference>
<dbReference type="Pfam" id="PF12697">
    <property type="entry name" value="Abhydrolase_6"/>
    <property type="match status" value="1"/>
</dbReference>
<evidence type="ECO:0000313" key="3">
    <source>
        <dbReference type="Proteomes" id="UP000578819"/>
    </source>
</evidence>
<dbReference type="AlphaFoldDB" id="A0A7W7WS60"/>
<dbReference type="Gene3D" id="3.40.50.1820">
    <property type="entry name" value="alpha/beta hydrolase"/>
    <property type="match status" value="1"/>
</dbReference>
<dbReference type="PANTHER" id="PTHR37017:SF11">
    <property type="entry name" value="ESTERASE_LIPASE_THIOESTERASE DOMAIN-CONTAINING PROTEIN"/>
    <property type="match status" value="1"/>
</dbReference>
<gene>
    <name evidence="2" type="ORF">FHR38_005387</name>
</gene>
<dbReference type="SUPFAM" id="SSF53474">
    <property type="entry name" value="alpha/beta-Hydrolases"/>
    <property type="match status" value="1"/>
</dbReference>
<keyword evidence="3" id="KW-1185">Reference proteome</keyword>
<proteinExistence type="predicted"/>
<dbReference type="GO" id="GO:0003824">
    <property type="term" value="F:catalytic activity"/>
    <property type="evidence" value="ECO:0007669"/>
    <property type="project" value="UniProtKB-ARBA"/>
</dbReference>
<organism evidence="2 3">
    <name type="scientific">Micromonospora polyrhachis</name>
    <dbReference type="NCBI Taxonomy" id="1282883"/>
    <lineage>
        <taxon>Bacteria</taxon>
        <taxon>Bacillati</taxon>
        <taxon>Actinomycetota</taxon>
        <taxon>Actinomycetes</taxon>
        <taxon>Micromonosporales</taxon>
        <taxon>Micromonosporaceae</taxon>
        <taxon>Micromonospora</taxon>
    </lineage>
</organism>
<accession>A0A7W7WS60</accession>
<dbReference type="EMBL" id="JACHJW010000001">
    <property type="protein sequence ID" value="MBB4961654.1"/>
    <property type="molecule type" value="Genomic_DNA"/>
</dbReference>
<dbReference type="PANTHER" id="PTHR37017">
    <property type="entry name" value="AB HYDROLASE-1 DOMAIN-CONTAINING PROTEIN-RELATED"/>
    <property type="match status" value="1"/>
</dbReference>
<dbReference type="InterPro" id="IPR029058">
    <property type="entry name" value="AB_hydrolase_fold"/>
</dbReference>
<dbReference type="Proteomes" id="UP000578819">
    <property type="component" value="Unassembled WGS sequence"/>
</dbReference>
<reference evidence="2 3" key="1">
    <citation type="submission" date="2020-08" db="EMBL/GenBank/DDBJ databases">
        <title>Sequencing the genomes of 1000 actinobacteria strains.</title>
        <authorList>
            <person name="Klenk H.-P."/>
        </authorList>
    </citation>
    <scope>NUCLEOTIDE SEQUENCE [LARGE SCALE GENOMIC DNA]</scope>
    <source>
        <strain evidence="2 3">DSM 45886</strain>
    </source>
</reference>
<feature type="domain" description="AB hydrolase-1" evidence="1">
    <location>
        <begin position="4"/>
        <end position="234"/>
    </location>
</feature>